<feature type="compositionally biased region" description="Low complexity" evidence="1">
    <location>
        <begin position="88"/>
        <end position="100"/>
    </location>
</feature>
<reference evidence="3" key="1">
    <citation type="journal article" date="2019" name="Int. J. Syst. Evol. Microbiol.">
        <title>The Global Catalogue of Microorganisms (GCM) 10K type strain sequencing project: providing services to taxonomists for standard genome sequencing and annotation.</title>
        <authorList>
            <consortium name="The Broad Institute Genomics Platform"/>
            <consortium name="The Broad Institute Genome Sequencing Center for Infectious Disease"/>
            <person name="Wu L."/>
            <person name="Ma J."/>
        </authorList>
    </citation>
    <scope>NUCLEOTIDE SEQUENCE [LARGE SCALE GENOMIC DNA]</scope>
    <source>
        <strain evidence="3">JCM 4087</strain>
    </source>
</reference>
<accession>A0ABW1EBQ0</accession>
<sequence length="100" mass="11251">MLEEIQSSPSVVVSGNCQEVTKLLRLVPKQKTVAVTFPNDEQGAAAERVIRKLIEFLPQLIRKRQQETLSKLIDAFLSGVSPRRRSANRSAPASRPKQRR</sequence>
<evidence type="ECO:0000313" key="3">
    <source>
        <dbReference type="Proteomes" id="UP001596091"/>
    </source>
</evidence>
<dbReference type="RefSeq" id="WP_263337321.1">
    <property type="nucleotide sequence ID" value="NZ_JAGSYH010000004.1"/>
</dbReference>
<name>A0ABW1EBQ0_9BACT</name>
<dbReference type="EMBL" id="JBHSPH010000002">
    <property type="protein sequence ID" value="MFC5861746.1"/>
    <property type="molecule type" value="Genomic_DNA"/>
</dbReference>
<proteinExistence type="predicted"/>
<comment type="caution">
    <text evidence="2">The sequence shown here is derived from an EMBL/GenBank/DDBJ whole genome shotgun (WGS) entry which is preliminary data.</text>
</comment>
<organism evidence="2 3">
    <name type="scientific">Acidicapsa dinghuensis</name>
    <dbReference type="NCBI Taxonomy" id="2218256"/>
    <lineage>
        <taxon>Bacteria</taxon>
        <taxon>Pseudomonadati</taxon>
        <taxon>Acidobacteriota</taxon>
        <taxon>Terriglobia</taxon>
        <taxon>Terriglobales</taxon>
        <taxon>Acidobacteriaceae</taxon>
        <taxon>Acidicapsa</taxon>
    </lineage>
</organism>
<gene>
    <name evidence="2" type="ORF">ACFPT7_05535</name>
</gene>
<protein>
    <submittedName>
        <fullName evidence="2">Uncharacterized protein</fullName>
    </submittedName>
</protein>
<keyword evidence="3" id="KW-1185">Reference proteome</keyword>
<feature type="region of interest" description="Disordered" evidence="1">
    <location>
        <begin position="81"/>
        <end position="100"/>
    </location>
</feature>
<evidence type="ECO:0000256" key="1">
    <source>
        <dbReference type="SAM" id="MobiDB-lite"/>
    </source>
</evidence>
<evidence type="ECO:0000313" key="2">
    <source>
        <dbReference type="EMBL" id="MFC5861746.1"/>
    </source>
</evidence>
<dbReference type="Proteomes" id="UP001596091">
    <property type="component" value="Unassembled WGS sequence"/>
</dbReference>